<dbReference type="EMBL" id="WMEQ01000014">
    <property type="protein sequence ID" value="MYL35146.1"/>
    <property type="molecule type" value="Genomic_DNA"/>
</dbReference>
<keyword evidence="2" id="KW-1133">Transmembrane helix</keyword>
<gene>
    <name evidence="3" type="ORF">GLW05_16315</name>
</gene>
<dbReference type="Proteomes" id="UP000468638">
    <property type="component" value="Unassembled WGS sequence"/>
</dbReference>
<feature type="coiled-coil region" evidence="1">
    <location>
        <begin position="34"/>
        <end position="61"/>
    </location>
</feature>
<dbReference type="AlphaFoldDB" id="A0A6I5A4A4"/>
<evidence type="ECO:0000256" key="1">
    <source>
        <dbReference type="SAM" id="Coils"/>
    </source>
</evidence>
<organism evidence="3 4">
    <name type="scientific">Pontibacillus yanchengensis</name>
    <dbReference type="NCBI Taxonomy" id="462910"/>
    <lineage>
        <taxon>Bacteria</taxon>
        <taxon>Bacillati</taxon>
        <taxon>Bacillota</taxon>
        <taxon>Bacilli</taxon>
        <taxon>Bacillales</taxon>
        <taxon>Bacillaceae</taxon>
        <taxon>Pontibacillus</taxon>
    </lineage>
</organism>
<keyword evidence="2" id="KW-0472">Membrane</keyword>
<protein>
    <recommendedName>
        <fullName evidence="5">DUF4309 domain-containing protein</fullName>
    </recommendedName>
</protein>
<proteinExistence type="predicted"/>
<dbReference type="RefSeq" id="WP_160847252.1">
    <property type="nucleotide sequence ID" value="NZ_WMEQ01000014.1"/>
</dbReference>
<feature type="transmembrane region" description="Helical" evidence="2">
    <location>
        <begin position="6"/>
        <end position="27"/>
    </location>
</feature>
<reference evidence="3 4" key="1">
    <citation type="submission" date="2019-11" db="EMBL/GenBank/DDBJ databases">
        <title>Genome sequences of 17 halophilic strains isolated from different environments.</title>
        <authorList>
            <person name="Furrow R.E."/>
        </authorList>
    </citation>
    <scope>NUCLEOTIDE SEQUENCE [LARGE SCALE GENOMIC DNA]</scope>
    <source>
        <strain evidence="3 4">22514_16_FS</strain>
    </source>
</reference>
<name>A0A6I5A4A4_9BACI</name>
<evidence type="ECO:0000256" key="2">
    <source>
        <dbReference type="SAM" id="Phobius"/>
    </source>
</evidence>
<accession>A0A6I5A4A4</accession>
<dbReference type="OrthoDB" id="2827983at2"/>
<evidence type="ECO:0008006" key="5">
    <source>
        <dbReference type="Google" id="ProtNLM"/>
    </source>
</evidence>
<evidence type="ECO:0000313" key="3">
    <source>
        <dbReference type="EMBL" id="MYL35146.1"/>
    </source>
</evidence>
<keyword evidence="1" id="KW-0175">Coiled coil</keyword>
<comment type="caution">
    <text evidence="3">The sequence shown here is derived from an EMBL/GenBank/DDBJ whole genome shotgun (WGS) entry which is preliminary data.</text>
</comment>
<keyword evidence="2" id="KW-0812">Transmembrane</keyword>
<sequence length="200" mass="22851">MNRIGGYVTSVMFGLGLGVWLGVMIFYPEGFQSNTGKSDALKEAEKRIQLLQKEVNELKEGASSNNLDIPEEKAFFQESTISRNSITMEQLKSKLGEPLSIEKYNSIKGLQYDLQYEKASFTFEKSEKKTWLKSFSITSPLIITQHGITVGDSRENVLKVYGSQYRLEKDAMIYGGKSNTILFILQDDQIKRIQIRYDYE</sequence>
<evidence type="ECO:0000313" key="4">
    <source>
        <dbReference type="Proteomes" id="UP000468638"/>
    </source>
</evidence>